<keyword evidence="2" id="KW-1185">Reference proteome</keyword>
<organism evidence="1 2">
    <name type="scientific">Solanum tuberosum</name>
    <name type="common">Potato</name>
    <dbReference type="NCBI Taxonomy" id="4113"/>
    <lineage>
        <taxon>Eukaryota</taxon>
        <taxon>Viridiplantae</taxon>
        <taxon>Streptophyta</taxon>
        <taxon>Embryophyta</taxon>
        <taxon>Tracheophyta</taxon>
        <taxon>Spermatophyta</taxon>
        <taxon>Magnoliopsida</taxon>
        <taxon>eudicotyledons</taxon>
        <taxon>Gunneridae</taxon>
        <taxon>Pentapetalae</taxon>
        <taxon>asterids</taxon>
        <taxon>lamiids</taxon>
        <taxon>Solanales</taxon>
        <taxon>Solanaceae</taxon>
        <taxon>Solanoideae</taxon>
        <taxon>Solaneae</taxon>
        <taxon>Solanum</taxon>
    </lineage>
</organism>
<dbReference type="Proteomes" id="UP000011115">
    <property type="component" value="Unassembled WGS sequence"/>
</dbReference>
<dbReference type="HOGENOM" id="CLU_2175519_0_0_1"/>
<sequence length="110" mass="12428">MEALGACVDDEKGVPCLSWEHMHLQGAPSWAIPCLDDSLERGRPNDARRSKCRMCSIRRVENTSASRLNPLARVSKIANCPRRQKGKGLISGAEDHWCIAKWIGRWFPDR</sequence>
<accession>M1DIZ5</accession>
<evidence type="ECO:0000313" key="2">
    <source>
        <dbReference type="Proteomes" id="UP000011115"/>
    </source>
</evidence>
<dbReference type="PaxDb" id="4113-PGSC0003DMT400089816"/>
<evidence type="ECO:0000313" key="1">
    <source>
        <dbReference type="EnsemblPlants" id="PGSC0003DMT400089816"/>
    </source>
</evidence>
<dbReference type="Gramene" id="PGSC0003DMT400089816">
    <property type="protein sequence ID" value="PGSC0003DMT400089816"/>
    <property type="gene ID" value="PGSC0003DMG400039387"/>
</dbReference>
<dbReference type="AlphaFoldDB" id="M1DIZ5"/>
<protein>
    <submittedName>
        <fullName evidence="1">Uncharacterized protein</fullName>
    </submittedName>
</protein>
<proteinExistence type="predicted"/>
<reference evidence="2" key="1">
    <citation type="journal article" date="2011" name="Nature">
        <title>Genome sequence and analysis of the tuber crop potato.</title>
        <authorList>
            <consortium name="The Potato Genome Sequencing Consortium"/>
        </authorList>
    </citation>
    <scope>NUCLEOTIDE SEQUENCE [LARGE SCALE GENOMIC DNA]</scope>
    <source>
        <strain evidence="2">cv. DM1-3 516 R44</strain>
    </source>
</reference>
<dbReference type="EnsemblPlants" id="PGSC0003DMT400089816">
    <property type="protein sequence ID" value="PGSC0003DMT400089816"/>
    <property type="gene ID" value="PGSC0003DMG400039387"/>
</dbReference>
<name>M1DIZ5_SOLTU</name>
<reference evidence="1" key="2">
    <citation type="submission" date="2015-06" db="UniProtKB">
        <authorList>
            <consortium name="EnsemblPlants"/>
        </authorList>
    </citation>
    <scope>IDENTIFICATION</scope>
    <source>
        <strain evidence="1">DM1-3 516 R44</strain>
    </source>
</reference>
<dbReference type="InParanoid" id="M1DIZ5"/>